<dbReference type="PROSITE" id="PS50846">
    <property type="entry name" value="HMA_2"/>
    <property type="match status" value="1"/>
</dbReference>
<evidence type="ECO:0000256" key="3">
    <source>
        <dbReference type="ARBA" id="ARBA00022692"/>
    </source>
</evidence>
<dbReference type="InterPro" id="IPR023299">
    <property type="entry name" value="ATPase_P-typ_cyto_dom_N"/>
</dbReference>
<keyword evidence="8 12" id="KW-1133">Transmembrane helix</keyword>
<dbReference type="InterPro" id="IPR018303">
    <property type="entry name" value="ATPase_P-typ_P_site"/>
</dbReference>
<dbReference type="GO" id="GO:0005886">
    <property type="term" value="C:plasma membrane"/>
    <property type="evidence" value="ECO:0007669"/>
    <property type="project" value="UniProtKB-SubCell"/>
</dbReference>
<keyword evidence="3 12" id="KW-0812">Transmembrane</keyword>
<dbReference type="SUPFAM" id="SSF81665">
    <property type="entry name" value="Calcium ATPase, transmembrane domain M"/>
    <property type="match status" value="1"/>
</dbReference>
<dbReference type="Pfam" id="PF00122">
    <property type="entry name" value="E1-E2_ATPase"/>
    <property type="match status" value="1"/>
</dbReference>
<keyword evidence="7" id="KW-1278">Translocase</keyword>
<feature type="transmembrane region" description="Helical" evidence="12">
    <location>
        <begin position="335"/>
        <end position="357"/>
    </location>
</feature>
<evidence type="ECO:0000256" key="1">
    <source>
        <dbReference type="ARBA" id="ARBA00004141"/>
    </source>
</evidence>
<keyword evidence="6 12" id="KW-0067">ATP-binding</keyword>
<dbReference type="InterPro" id="IPR059000">
    <property type="entry name" value="ATPase_P-type_domA"/>
</dbReference>
<dbReference type="SFLD" id="SFLDF00027">
    <property type="entry name" value="p-type_atpase"/>
    <property type="match status" value="1"/>
</dbReference>
<evidence type="ECO:0000313" key="14">
    <source>
        <dbReference type="EMBL" id="SFJ88570.1"/>
    </source>
</evidence>
<dbReference type="InterPro" id="IPR051014">
    <property type="entry name" value="Cation_Transport_ATPase_IB"/>
</dbReference>
<gene>
    <name evidence="14" type="ORF">SAMN04488082_1094</name>
</gene>
<dbReference type="FunFam" id="2.70.150.10:FF:000002">
    <property type="entry name" value="Copper-transporting ATPase 1, putative"/>
    <property type="match status" value="1"/>
</dbReference>
<dbReference type="STRING" id="52560.SAMN04488082_1094"/>
<dbReference type="NCBIfam" id="TIGR01494">
    <property type="entry name" value="ATPase_P-type"/>
    <property type="match status" value="1"/>
</dbReference>
<dbReference type="SUPFAM" id="SSF55008">
    <property type="entry name" value="HMA, heavy metal-associated domain"/>
    <property type="match status" value="1"/>
</dbReference>
<dbReference type="SUPFAM" id="SSF81653">
    <property type="entry name" value="Calcium ATPase, transduction domain A"/>
    <property type="match status" value="1"/>
</dbReference>
<dbReference type="PANTHER" id="PTHR48085:SF5">
    <property type="entry name" value="CADMIUM_ZINC-TRANSPORTING ATPASE HMA4-RELATED"/>
    <property type="match status" value="1"/>
</dbReference>
<comment type="similarity">
    <text evidence="2 12">Belongs to the cation transport ATPase (P-type) (TC 3.A.3) family. Type IB subfamily.</text>
</comment>
<comment type="subcellular location">
    <subcellularLocation>
        <location evidence="12">Cell membrane</location>
    </subcellularLocation>
    <subcellularLocation>
        <location evidence="1">Membrane</location>
        <topology evidence="1">Multi-pass membrane protein</topology>
    </subcellularLocation>
</comment>
<dbReference type="InterPro" id="IPR027256">
    <property type="entry name" value="P-typ_ATPase_IB"/>
</dbReference>
<evidence type="ECO:0000256" key="10">
    <source>
        <dbReference type="ARBA" id="ARBA00039097"/>
    </source>
</evidence>
<dbReference type="InterPro" id="IPR036412">
    <property type="entry name" value="HAD-like_sf"/>
</dbReference>
<name>A0A1I3V098_9BACT</name>
<dbReference type="Gene3D" id="2.70.150.10">
    <property type="entry name" value="Calcium-transporting ATPase, cytoplasmic transduction domain A"/>
    <property type="match status" value="1"/>
</dbReference>
<accession>A0A1I3V098</accession>
<protein>
    <recommendedName>
        <fullName evidence="10">P-type Zn(2+) transporter</fullName>
        <ecNumber evidence="10">7.2.2.12</ecNumber>
    </recommendedName>
</protein>
<evidence type="ECO:0000256" key="6">
    <source>
        <dbReference type="ARBA" id="ARBA00022840"/>
    </source>
</evidence>
<evidence type="ECO:0000256" key="2">
    <source>
        <dbReference type="ARBA" id="ARBA00006024"/>
    </source>
</evidence>
<dbReference type="Gene3D" id="3.40.50.1000">
    <property type="entry name" value="HAD superfamily/HAD-like"/>
    <property type="match status" value="1"/>
</dbReference>
<dbReference type="SUPFAM" id="SSF56784">
    <property type="entry name" value="HAD-like"/>
    <property type="match status" value="1"/>
</dbReference>
<evidence type="ECO:0000256" key="12">
    <source>
        <dbReference type="RuleBase" id="RU362081"/>
    </source>
</evidence>
<comment type="catalytic activity">
    <reaction evidence="11">
        <text>Zn(2+)(in) + ATP + H2O = Zn(2+)(out) + ADP + phosphate + H(+)</text>
        <dbReference type="Rhea" id="RHEA:20621"/>
        <dbReference type="ChEBI" id="CHEBI:15377"/>
        <dbReference type="ChEBI" id="CHEBI:15378"/>
        <dbReference type="ChEBI" id="CHEBI:29105"/>
        <dbReference type="ChEBI" id="CHEBI:30616"/>
        <dbReference type="ChEBI" id="CHEBI:43474"/>
        <dbReference type="ChEBI" id="CHEBI:456216"/>
        <dbReference type="EC" id="7.2.2.12"/>
    </reaction>
</comment>
<dbReference type="GO" id="GO:0016463">
    <property type="term" value="F:P-type zinc transporter activity"/>
    <property type="evidence" value="ECO:0007669"/>
    <property type="project" value="UniProtKB-EC"/>
</dbReference>
<evidence type="ECO:0000256" key="5">
    <source>
        <dbReference type="ARBA" id="ARBA00022741"/>
    </source>
</evidence>
<dbReference type="InterPro" id="IPR036163">
    <property type="entry name" value="HMA_dom_sf"/>
</dbReference>
<feature type="transmembrane region" description="Helical" evidence="12">
    <location>
        <begin position="369"/>
        <end position="394"/>
    </location>
</feature>
<dbReference type="SFLD" id="SFLDS00003">
    <property type="entry name" value="Haloacid_Dehalogenase"/>
    <property type="match status" value="1"/>
</dbReference>
<keyword evidence="5 12" id="KW-0547">Nucleotide-binding</keyword>
<dbReference type="InterPro" id="IPR044492">
    <property type="entry name" value="P_typ_ATPase_HD_dom"/>
</dbReference>
<keyword evidence="12" id="KW-1003">Cell membrane</keyword>
<dbReference type="NCBIfam" id="TIGR01525">
    <property type="entry name" value="ATPase-IB_hvy"/>
    <property type="match status" value="1"/>
</dbReference>
<dbReference type="Pfam" id="PF00702">
    <property type="entry name" value="Hydrolase"/>
    <property type="match status" value="1"/>
</dbReference>
<dbReference type="InterPro" id="IPR023214">
    <property type="entry name" value="HAD_sf"/>
</dbReference>
<dbReference type="GO" id="GO:0046872">
    <property type="term" value="F:metal ion binding"/>
    <property type="evidence" value="ECO:0007669"/>
    <property type="project" value="UniProtKB-KW"/>
</dbReference>
<dbReference type="InterPro" id="IPR023298">
    <property type="entry name" value="ATPase_P-typ_TM_dom_sf"/>
</dbReference>
<dbReference type="Gene3D" id="3.40.1110.10">
    <property type="entry name" value="Calcium-transporting ATPase, cytoplasmic domain N"/>
    <property type="match status" value="1"/>
</dbReference>
<dbReference type="RefSeq" id="WP_177193102.1">
    <property type="nucleotide sequence ID" value="NZ_FORX01000009.1"/>
</dbReference>
<evidence type="ECO:0000256" key="9">
    <source>
        <dbReference type="ARBA" id="ARBA00023136"/>
    </source>
</evidence>
<dbReference type="PROSITE" id="PS00154">
    <property type="entry name" value="ATPASE_E1_E2"/>
    <property type="match status" value="1"/>
</dbReference>
<sequence length="729" mass="77360">MQKTTFVIKDMDCSEEVAVLKKVLLPFVGQESRLEFDLLGRKLHVDLSGLLVNAENVAEAINATGMKAELFVDALPSCACCGGTCPARGSLWERRGRELLCVVSGLLWAGGLAIMMTEHGSILAAFKASGAAPVAAKLLWILAALGGVWHVLPKAIRSLRALRPDMNLLMVLAVCGAMAIGEYSEGASVAFLFALANQLEAWSIGRARNAIQALMSLAPEKALVFSPLSASPVETPVQDVPTGSRVLIRPGDRVPLDGVVLSGISAVDQSPITGESMPVTKTLGDVVYAGTINADGALEVETTKLSSESTLARIMRMVEQAQSRRAKAVQWVEKFAAVYTPMMVAVAILFAVVPPIFFGGAWDKWFYEALVILVISCPCALVISTPVSIVAALASAARNGVLVKGGVFLEVPATLNAIALDKTGTLTHGRPSVTEVTAFSGISESELLGVAAALESRSSHPVGQAIMRHASSIEAPLVHVEDAQARPGLGAQGRIRETTYFIGNPRFLAETGLVARTDELEQAIDRHAQSAGTFVLVWTEEKVLGCLTVEDRVRSQSRDALKELALLGVDTIVMLTGDNDKTAAKIAAETGVTQYRSDLMPEDKTRVVTELVASGKLVGMVGDGVNDAPALAASHLGIAMGSIGTDVAIETADVALMSDDLSKLPWLIRHSRRTMGTIKANIWFALGVKAVFLLLAVFQMATLWTAILADLGSSLLVIFNGLRLLQIKR</sequence>
<dbReference type="Proteomes" id="UP000198635">
    <property type="component" value="Unassembled WGS sequence"/>
</dbReference>
<evidence type="ECO:0000313" key="15">
    <source>
        <dbReference type="Proteomes" id="UP000198635"/>
    </source>
</evidence>
<dbReference type="AlphaFoldDB" id="A0A1I3V098"/>
<dbReference type="GO" id="GO:0005524">
    <property type="term" value="F:ATP binding"/>
    <property type="evidence" value="ECO:0007669"/>
    <property type="project" value="UniProtKB-UniRule"/>
</dbReference>
<feature type="transmembrane region" description="Helical" evidence="12">
    <location>
        <begin position="680"/>
        <end position="698"/>
    </location>
</feature>
<evidence type="ECO:0000259" key="13">
    <source>
        <dbReference type="PROSITE" id="PS50846"/>
    </source>
</evidence>
<keyword evidence="9 12" id="KW-0472">Membrane</keyword>
<keyword evidence="4 12" id="KW-0479">Metal-binding</keyword>
<organism evidence="14 15">
    <name type="scientific">Desulfomicrobium apsheronum</name>
    <dbReference type="NCBI Taxonomy" id="52560"/>
    <lineage>
        <taxon>Bacteria</taxon>
        <taxon>Pseudomonadati</taxon>
        <taxon>Thermodesulfobacteriota</taxon>
        <taxon>Desulfovibrionia</taxon>
        <taxon>Desulfovibrionales</taxon>
        <taxon>Desulfomicrobiaceae</taxon>
        <taxon>Desulfomicrobium</taxon>
    </lineage>
</organism>
<evidence type="ECO:0000256" key="7">
    <source>
        <dbReference type="ARBA" id="ARBA00022967"/>
    </source>
</evidence>
<dbReference type="PRINTS" id="PR00941">
    <property type="entry name" value="CDATPASE"/>
</dbReference>
<dbReference type="InterPro" id="IPR008250">
    <property type="entry name" value="ATPase_P-typ_transduc_dom_A_sf"/>
</dbReference>
<feature type="transmembrane region" description="Helical" evidence="12">
    <location>
        <begin position="704"/>
        <end position="725"/>
    </location>
</feature>
<dbReference type="InterPro" id="IPR006121">
    <property type="entry name" value="HMA_dom"/>
</dbReference>
<proteinExistence type="inferred from homology"/>
<feature type="domain" description="HMA" evidence="13">
    <location>
        <begin position="2"/>
        <end position="69"/>
    </location>
</feature>
<evidence type="ECO:0000256" key="8">
    <source>
        <dbReference type="ARBA" id="ARBA00022989"/>
    </source>
</evidence>
<feature type="transmembrane region" description="Helical" evidence="12">
    <location>
        <begin position="99"/>
        <end position="116"/>
    </location>
</feature>
<keyword evidence="15" id="KW-1185">Reference proteome</keyword>
<dbReference type="InterPro" id="IPR001757">
    <property type="entry name" value="P_typ_ATPase"/>
</dbReference>
<dbReference type="GO" id="GO:0016887">
    <property type="term" value="F:ATP hydrolysis activity"/>
    <property type="evidence" value="ECO:0007669"/>
    <property type="project" value="InterPro"/>
</dbReference>
<dbReference type="PANTHER" id="PTHR48085">
    <property type="entry name" value="CADMIUM/ZINC-TRANSPORTING ATPASE HMA2-RELATED"/>
    <property type="match status" value="1"/>
</dbReference>
<dbReference type="SFLD" id="SFLDG00002">
    <property type="entry name" value="C1.7:_P-type_atpase_like"/>
    <property type="match status" value="1"/>
</dbReference>
<evidence type="ECO:0000256" key="4">
    <source>
        <dbReference type="ARBA" id="ARBA00022723"/>
    </source>
</evidence>
<evidence type="ECO:0000256" key="11">
    <source>
        <dbReference type="ARBA" id="ARBA00047308"/>
    </source>
</evidence>
<reference evidence="15" key="1">
    <citation type="submission" date="2016-10" db="EMBL/GenBank/DDBJ databases">
        <authorList>
            <person name="Varghese N."/>
            <person name="Submissions S."/>
        </authorList>
    </citation>
    <scope>NUCLEOTIDE SEQUENCE [LARGE SCALE GENOMIC DNA]</scope>
    <source>
        <strain evidence="15">DSM 5918</strain>
    </source>
</reference>
<dbReference type="EC" id="7.2.2.12" evidence="10"/>
<dbReference type="EMBL" id="FORX01000009">
    <property type="protein sequence ID" value="SFJ88570.1"/>
    <property type="molecule type" value="Genomic_DNA"/>
</dbReference>
<feature type="transmembrane region" description="Helical" evidence="12">
    <location>
        <begin position="128"/>
        <end position="152"/>
    </location>
</feature>
<dbReference type="PRINTS" id="PR00119">
    <property type="entry name" value="CATATPASE"/>
</dbReference>